<keyword evidence="1" id="KW-0812">Transmembrane</keyword>
<sequence length="331" mass="34919">MDDASGGVDRAQFPGLGPVPFAHGSTGAGVPLFFAASAALICRAVRRHGRGGALLRWATRVMPTYWVLVLVVLVVGALQPLPMSVSAEHLSVPDVIDNLILVPRLVATPWVDVSYWLLGAQLLALMGAALLWPAVRRSQHALDLLLVLLLITPWVAGRTAGGPAAWDELTGRLWLATGGEHLYGWVIGVAFWAYASGAMSRSRAAVYLCAAVAAAALGSGTIWTALVLGAVVIVVAASFALPDSHAPHQGLRFAANLSLPVFLTHNALSVALALALSSSGAVSGWSATALLVVAPWVLGTAVWFAVHRPLLQWLSIDIDLFPVPSRRRWRG</sequence>
<dbReference type="EMBL" id="BJNZ01000001">
    <property type="protein sequence ID" value="GED08019.1"/>
    <property type="molecule type" value="Genomic_DNA"/>
</dbReference>
<organism evidence="3 4">
    <name type="scientific">Cellulosimicrobium cellulans</name>
    <name type="common">Arthrobacter luteus</name>
    <dbReference type="NCBI Taxonomy" id="1710"/>
    <lineage>
        <taxon>Bacteria</taxon>
        <taxon>Bacillati</taxon>
        <taxon>Actinomycetota</taxon>
        <taxon>Actinomycetes</taxon>
        <taxon>Micrococcales</taxon>
        <taxon>Promicromonosporaceae</taxon>
        <taxon>Cellulosimicrobium</taxon>
    </lineage>
</organism>
<evidence type="ECO:0000259" key="2">
    <source>
        <dbReference type="Pfam" id="PF01757"/>
    </source>
</evidence>
<evidence type="ECO:0000313" key="3">
    <source>
        <dbReference type="EMBL" id="GED08019.1"/>
    </source>
</evidence>
<protein>
    <submittedName>
        <fullName evidence="3">Acyltransferase</fullName>
    </submittedName>
</protein>
<feature type="domain" description="Acyltransferase 3" evidence="2">
    <location>
        <begin position="24"/>
        <end position="294"/>
    </location>
</feature>
<proteinExistence type="predicted"/>
<evidence type="ECO:0000256" key="1">
    <source>
        <dbReference type="SAM" id="Phobius"/>
    </source>
</evidence>
<feature type="transmembrane region" description="Helical" evidence="1">
    <location>
        <begin position="144"/>
        <end position="161"/>
    </location>
</feature>
<dbReference type="Pfam" id="PF01757">
    <property type="entry name" value="Acyl_transf_3"/>
    <property type="match status" value="1"/>
</dbReference>
<comment type="caution">
    <text evidence="3">The sequence shown here is derived from an EMBL/GenBank/DDBJ whole genome shotgun (WGS) entry which is preliminary data.</text>
</comment>
<evidence type="ECO:0000313" key="4">
    <source>
        <dbReference type="Proteomes" id="UP000316659"/>
    </source>
</evidence>
<name>A0A4Y4DRN7_CELCE</name>
<dbReference type="Proteomes" id="UP000316659">
    <property type="component" value="Unassembled WGS sequence"/>
</dbReference>
<feature type="transmembrane region" description="Helical" evidence="1">
    <location>
        <begin position="113"/>
        <end position="132"/>
    </location>
</feature>
<keyword evidence="1" id="KW-1133">Transmembrane helix</keyword>
<feature type="transmembrane region" description="Helical" evidence="1">
    <location>
        <begin position="206"/>
        <end position="237"/>
    </location>
</feature>
<dbReference type="AlphaFoldDB" id="A0A4Y4DRN7"/>
<accession>A0A4Y4DRN7</accession>
<keyword evidence="3" id="KW-0808">Transferase</keyword>
<feature type="transmembrane region" description="Helical" evidence="1">
    <location>
        <begin position="173"/>
        <end position="194"/>
    </location>
</feature>
<feature type="transmembrane region" description="Helical" evidence="1">
    <location>
        <begin position="257"/>
        <end position="276"/>
    </location>
</feature>
<reference evidence="3 4" key="1">
    <citation type="submission" date="2019-06" db="EMBL/GenBank/DDBJ databases">
        <title>Whole genome shotgun sequence of Cellulosimicrobium cellulans NBRC 15516.</title>
        <authorList>
            <person name="Hosoyama A."/>
            <person name="Uohara A."/>
            <person name="Ohji S."/>
            <person name="Ichikawa N."/>
        </authorList>
    </citation>
    <scope>NUCLEOTIDE SEQUENCE [LARGE SCALE GENOMIC DNA]</scope>
    <source>
        <strain evidence="3 4">NBRC 15516</strain>
    </source>
</reference>
<keyword evidence="3" id="KW-0012">Acyltransferase</keyword>
<feature type="transmembrane region" description="Helical" evidence="1">
    <location>
        <begin position="63"/>
        <end position="81"/>
    </location>
</feature>
<dbReference type="GO" id="GO:0016747">
    <property type="term" value="F:acyltransferase activity, transferring groups other than amino-acyl groups"/>
    <property type="evidence" value="ECO:0007669"/>
    <property type="project" value="InterPro"/>
</dbReference>
<keyword evidence="1" id="KW-0472">Membrane</keyword>
<feature type="transmembrane region" description="Helical" evidence="1">
    <location>
        <begin position="20"/>
        <end position="42"/>
    </location>
</feature>
<gene>
    <name evidence="3" type="ORF">CCE02nite_00180</name>
</gene>
<feature type="transmembrane region" description="Helical" evidence="1">
    <location>
        <begin position="288"/>
        <end position="306"/>
    </location>
</feature>
<dbReference type="InterPro" id="IPR002656">
    <property type="entry name" value="Acyl_transf_3_dom"/>
</dbReference>